<feature type="transmembrane region" description="Helical" evidence="5">
    <location>
        <begin position="75"/>
        <end position="93"/>
    </location>
</feature>
<feature type="transmembrane region" description="Helical" evidence="5">
    <location>
        <begin position="345"/>
        <end position="363"/>
    </location>
</feature>
<protein>
    <submittedName>
        <fullName evidence="7">Ammonium transporter</fullName>
    </submittedName>
</protein>
<dbReference type="GO" id="GO:0005886">
    <property type="term" value="C:plasma membrane"/>
    <property type="evidence" value="ECO:0007669"/>
    <property type="project" value="InterPro"/>
</dbReference>
<feature type="transmembrane region" description="Helical" evidence="5">
    <location>
        <begin position="190"/>
        <end position="208"/>
    </location>
</feature>
<feature type="transmembrane region" description="Helical" evidence="5">
    <location>
        <begin position="313"/>
        <end position="333"/>
    </location>
</feature>
<name>A0A939IK35_CLOAM</name>
<dbReference type="InterPro" id="IPR029020">
    <property type="entry name" value="Ammonium/urea_transptr"/>
</dbReference>
<feature type="transmembrane region" description="Helical" evidence="5">
    <location>
        <begin position="254"/>
        <end position="276"/>
    </location>
</feature>
<dbReference type="SUPFAM" id="SSF111352">
    <property type="entry name" value="Ammonium transporter"/>
    <property type="match status" value="1"/>
</dbReference>
<dbReference type="AlphaFoldDB" id="A0A939IK35"/>
<feature type="transmembrane region" description="Helical" evidence="5">
    <location>
        <begin position="229"/>
        <end position="248"/>
    </location>
</feature>
<keyword evidence="3 5" id="KW-1133">Transmembrane helix</keyword>
<evidence type="ECO:0000313" key="8">
    <source>
        <dbReference type="Proteomes" id="UP000664545"/>
    </source>
</evidence>
<evidence type="ECO:0000256" key="4">
    <source>
        <dbReference type="ARBA" id="ARBA00023136"/>
    </source>
</evidence>
<comment type="subcellular location">
    <subcellularLocation>
        <location evidence="1">Membrane</location>
        <topology evidence="1">Multi-pass membrane protein</topology>
    </subcellularLocation>
</comment>
<gene>
    <name evidence="7" type="ORF">JYB65_12535</name>
</gene>
<feature type="transmembrane region" description="Helical" evidence="5">
    <location>
        <begin position="288"/>
        <end position="307"/>
    </location>
</feature>
<feature type="transmembrane region" description="Helical" evidence="5">
    <location>
        <begin position="100"/>
        <end position="118"/>
    </location>
</feature>
<feature type="transmembrane region" description="Helical" evidence="5">
    <location>
        <begin position="130"/>
        <end position="152"/>
    </location>
</feature>
<evidence type="ECO:0000313" key="7">
    <source>
        <dbReference type="EMBL" id="MBN7774194.1"/>
    </source>
</evidence>
<feature type="transmembrane region" description="Helical" evidence="5">
    <location>
        <begin position="159"/>
        <end position="178"/>
    </location>
</feature>
<reference evidence="7" key="1">
    <citation type="submission" date="2021-02" db="EMBL/GenBank/DDBJ databases">
        <title>Abyssanaerobacter marinus gen.nov., sp., nov, anaerobic bacterium isolated from the Onnuri vent field of Indian Ocean and suggestion of Mogibacteriaceae fam. nov., and proposal of reclassification of ambiguous this family's genus member.</title>
        <authorList>
            <person name="Kim Y.J."/>
            <person name="Yang J.-A."/>
        </authorList>
    </citation>
    <scope>NUCLEOTIDE SEQUENCE</scope>
    <source>
        <strain evidence="7">DSM 2634</strain>
    </source>
</reference>
<proteinExistence type="predicted"/>
<evidence type="ECO:0000256" key="3">
    <source>
        <dbReference type="ARBA" id="ARBA00022989"/>
    </source>
</evidence>
<keyword evidence="4 5" id="KW-0472">Membrane</keyword>
<evidence type="ECO:0000259" key="6">
    <source>
        <dbReference type="Pfam" id="PF00909"/>
    </source>
</evidence>
<feature type="domain" description="Ammonium transporter AmtB-like" evidence="6">
    <location>
        <begin position="60"/>
        <end position="395"/>
    </location>
</feature>
<dbReference type="PANTHER" id="PTHR11730">
    <property type="entry name" value="AMMONIUM TRANSPORTER"/>
    <property type="match status" value="1"/>
</dbReference>
<dbReference type="Proteomes" id="UP000664545">
    <property type="component" value="Unassembled WGS sequence"/>
</dbReference>
<keyword evidence="8" id="KW-1185">Reference proteome</keyword>
<organism evidence="7 8">
    <name type="scientific">Clostridium aminobutyricum</name>
    <dbReference type="NCBI Taxonomy" id="33953"/>
    <lineage>
        <taxon>Bacteria</taxon>
        <taxon>Bacillati</taxon>
        <taxon>Bacillota</taxon>
        <taxon>Clostridia</taxon>
        <taxon>Eubacteriales</taxon>
        <taxon>Clostridiaceae</taxon>
        <taxon>Clostridium</taxon>
    </lineage>
</organism>
<dbReference type="PANTHER" id="PTHR11730:SF60">
    <property type="entry name" value="RH50, ISOFORM D"/>
    <property type="match status" value="1"/>
</dbReference>
<keyword evidence="2 5" id="KW-0812">Transmembrane</keyword>
<dbReference type="GO" id="GO:0097272">
    <property type="term" value="P:ammonium homeostasis"/>
    <property type="evidence" value="ECO:0007669"/>
    <property type="project" value="TreeGrafter"/>
</dbReference>
<evidence type="ECO:0000256" key="5">
    <source>
        <dbReference type="SAM" id="Phobius"/>
    </source>
</evidence>
<feature type="transmembrane region" description="Helical" evidence="5">
    <location>
        <begin position="21"/>
        <end position="41"/>
    </location>
</feature>
<dbReference type="EMBL" id="JAFJZZ010000007">
    <property type="protein sequence ID" value="MBN7774194.1"/>
    <property type="molecule type" value="Genomic_DNA"/>
</dbReference>
<dbReference type="InterPro" id="IPR024041">
    <property type="entry name" value="NH4_transpt_AmtB-like_dom"/>
</dbReference>
<dbReference type="Gene3D" id="1.10.3430.10">
    <property type="entry name" value="Ammonium transporter AmtB like domains"/>
    <property type="match status" value="1"/>
</dbReference>
<dbReference type="InterPro" id="IPR002229">
    <property type="entry name" value="RhesusRHD"/>
</dbReference>
<dbReference type="PRINTS" id="PR00342">
    <property type="entry name" value="RHESUSRHD"/>
</dbReference>
<feature type="transmembrane region" description="Helical" evidence="5">
    <location>
        <begin position="369"/>
        <end position="395"/>
    </location>
</feature>
<sequence>MSKIQSEGVVLAKNSAKNVPFLLIALIFFIFIGIAFCPAFNENVAHSIAALTGGADSETSAQAQTIFEILQYNRSIHILAMLLLGFGFLMCFVRGHGFSSITATLLAVSVSIPVYMLFKSFIGEESALSIEAFLFAEFCAASLLITIGAPLGRLKMDQYLLLGVLFVPIYFFNEWLVLESGYFEGFLDTGGSVLIHAFGAYFGLGVITGTYNKFKNGNPCDNDSTSNQFCLLGSLILWVFWPSFTSAIAAPDRIVLTAINTIFALCGATIATYIFSKLIRGHIDVEDIANAALAGGVAIGSTCDLGNPGMSMLIGIAAGALSTCGFSIIAPKVQNLIKGTDTCGVHNLHGMPGLLGGLSAIIITGNVGIQLFGIVTTVVIAFVGGKIAGIIIGLLGTKSALYSDADEFEELEYTKIHAVNSNAAHTKKAKKTS</sequence>
<comment type="caution">
    <text evidence="7">The sequence shown here is derived from an EMBL/GenBank/DDBJ whole genome shotgun (WGS) entry which is preliminary data.</text>
</comment>
<accession>A0A939IK35</accession>
<evidence type="ECO:0000256" key="2">
    <source>
        <dbReference type="ARBA" id="ARBA00022692"/>
    </source>
</evidence>
<dbReference type="GO" id="GO:0008519">
    <property type="term" value="F:ammonium channel activity"/>
    <property type="evidence" value="ECO:0007669"/>
    <property type="project" value="InterPro"/>
</dbReference>
<evidence type="ECO:0000256" key="1">
    <source>
        <dbReference type="ARBA" id="ARBA00004141"/>
    </source>
</evidence>
<dbReference type="RefSeq" id="WP_206583036.1">
    <property type="nucleotide sequence ID" value="NZ_JAFJZZ010000007.1"/>
</dbReference>
<dbReference type="Pfam" id="PF00909">
    <property type="entry name" value="Ammonium_transp"/>
    <property type="match status" value="1"/>
</dbReference>